<dbReference type="Proteomes" id="UP000325558">
    <property type="component" value="Unassembled WGS sequence"/>
</dbReference>
<dbReference type="Pfam" id="PF00083">
    <property type="entry name" value="Sugar_tr"/>
    <property type="match status" value="2"/>
</dbReference>
<dbReference type="SUPFAM" id="SSF103473">
    <property type="entry name" value="MFS general substrate transporter"/>
    <property type="match status" value="1"/>
</dbReference>
<comment type="subcellular location">
    <subcellularLocation>
        <location evidence="1">Membrane</location>
        <topology evidence="1">Multi-pass membrane protein</topology>
    </subcellularLocation>
</comment>
<feature type="transmembrane region" description="Helical" evidence="6">
    <location>
        <begin position="27"/>
        <end position="45"/>
    </location>
</feature>
<accession>A0A5N6XVM0</accession>
<proteinExistence type="predicted"/>
<evidence type="ECO:0000256" key="3">
    <source>
        <dbReference type="ARBA" id="ARBA00022989"/>
    </source>
</evidence>
<evidence type="ECO:0000256" key="5">
    <source>
        <dbReference type="SAM" id="MobiDB-lite"/>
    </source>
</evidence>
<reference evidence="7" key="1">
    <citation type="submission" date="2019-04" db="EMBL/GenBank/DDBJ databases">
        <title>Friends and foes A comparative genomics study of 23 Aspergillus species from section Flavi.</title>
        <authorList>
            <consortium name="DOE Joint Genome Institute"/>
            <person name="Kjaerbolling I."/>
            <person name="Vesth T."/>
            <person name="Frisvad J.C."/>
            <person name="Nybo J.L."/>
            <person name="Theobald S."/>
            <person name="Kildgaard S."/>
            <person name="Isbrandt T."/>
            <person name="Kuo A."/>
            <person name="Sato A."/>
            <person name="Lyhne E.K."/>
            <person name="Kogle M.E."/>
            <person name="Wiebenga A."/>
            <person name="Kun R.S."/>
            <person name="Lubbers R.J."/>
            <person name="Makela M.R."/>
            <person name="Barry K."/>
            <person name="Chovatia M."/>
            <person name="Clum A."/>
            <person name="Daum C."/>
            <person name="Haridas S."/>
            <person name="He G."/>
            <person name="LaButti K."/>
            <person name="Lipzen A."/>
            <person name="Mondo S."/>
            <person name="Riley R."/>
            <person name="Salamov A."/>
            <person name="Simmons B.A."/>
            <person name="Magnuson J.K."/>
            <person name="Henrissat B."/>
            <person name="Mortensen U.H."/>
            <person name="Larsen T.O."/>
            <person name="Devries R.P."/>
            <person name="Grigoriev I.V."/>
            <person name="Machida M."/>
            <person name="Baker S.E."/>
            <person name="Andersen M.R."/>
        </authorList>
    </citation>
    <scope>NUCLEOTIDE SEQUENCE</scope>
    <source>
        <strain evidence="7">CBS 117612</strain>
    </source>
</reference>
<feature type="transmembrane region" description="Helical" evidence="6">
    <location>
        <begin position="160"/>
        <end position="183"/>
    </location>
</feature>
<feature type="compositionally biased region" description="Basic and acidic residues" evidence="5">
    <location>
        <begin position="278"/>
        <end position="287"/>
    </location>
</feature>
<gene>
    <name evidence="7" type="ORF">BDV24DRAFT_167724</name>
</gene>
<evidence type="ECO:0008006" key="8">
    <source>
        <dbReference type="Google" id="ProtNLM"/>
    </source>
</evidence>
<sequence>MTSVINIGELVGSLTAAPLNDLAGRKGVVFIASIMVIVGVILQLATDHKHSMIVAGRILLGYGEIAPTRICGPLLMCWQLVLSISQAIAGAINHGTQGIDTTVAYRVPMGIQLIFPLIVLAFLWRPLLLITTGITGVSIFVVGCLGIPGGEVSHILGKVIISFVIIEITAFNLAWGPLGWTIASEMAVDRNRNKIYAVGVACLWVSIFTLPYLYYSANLGPKTGFVYTGLCAITFVYVYFCVGEVTGRSIEEINWFFINGISARKWRNQPFPAVGDTSSDKSLEANEKNSVNMRVEGP</sequence>
<name>A0A5N6XVM0_9EURO</name>
<dbReference type="AlphaFoldDB" id="A0A5N6XVM0"/>
<evidence type="ECO:0000313" key="7">
    <source>
        <dbReference type="EMBL" id="KAE8337058.1"/>
    </source>
</evidence>
<evidence type="ECO:0000256" key="2">
    <source>
        <dbReference type="ARBA" id="ARBA00022692"/>
    </source>
</evidence>
<keyword evidence="3 6" id="KW-1133">Transmembrane helix</keyword>
<feature type="region of interest" description="Disordered" evidence="5">
    <location>
        <begin position="273"/>
        <end position="298"/>
    </location>
</feature>
<dbReference type="InterPro" id="IPR050360">
    <property type="entry name" value="MFS_Sugar_Transporters"/>
</dbReference>
<protein>
    <recommendedName>
        <fullName evidence="8">Major facilitator superfamily (MFS) profile domain-containing protein</fullName>
    </recommendedName>
</protein>
<dbReference type="GO" id="GO:0016020">
    <property type="term" value="C:membrane"/>
    <property type="evidence" value="ECO:0007669"/>
    <property type="project" value="UniProtKB-SubCell"/>
</dbReference>
<keyword evidence="4 6" id="KW-0472">Membrane</keyword>
<feature type="transmembrane region" description="Helical" evidence="6">
    <location>
        <begin position="128"/>
        <end position="148"/>
    </location>
</feature>
<feature type="transmembrane region" description="Helical" evidence="6">
    <location>
        <begin position="195"/>
        <end position="213"/>
    </location>
</feature>
<dbReference type="Gene3D" id="1.20.1250.20">
    <property type="entry name" value="MFS general substrate transporter like domains"/>
    <property type="match status" value="2"/>
</dbReference>
<evidence type="ECO:0000256" key="1">
    <source>
        <dbReference type="ARBA" id="ARBA00004141"/>
    </source>
</evidence>
<feature type="transmembrane region" description="Helical" evidence="6">
    <location>
        <begin position="104"/>
        <end position="123"/>
    </location>
</feature>
<dbReference type="InterPro" id="IPR036259">
    <property type="entry name" value="MFS_trans_sf"/>
</dbReference>
<dbReference type="EMBL" id="ML737186">
    <property type="protein sequence ID" value="KAE8337058.1"/>
    <property type="molecule type" value="Genomic_DNA"/>
</dbReference>
<dbReference type="InterPro" id="IPR005828">
    <property type="entry name" value="MFS_sugar_transport-like"/>
</dbReference>
<dbReference type="PANTHER" id="PTHR48022">
    <property type="entry name" value="PLASTIDIC GLUCOSE TRANSPORTER 4"/>
    <property type="match status" value="1"/>
</dbReference>
<keyword evidence="2 6" id="KW-0812">Transmembrane</keyword>
<dbReference type="PANTHER" id="PTHR48022:SF77">
    <property type="entry name" value="MAJOR FACILITATOR SUPERFAMILY (MFS) PROFILE DOMAIN-CONTAINING PROTEIN"/>
    <property type="match status" value="1"/>
</dbReference>
<evidence type="ECO:0000256" key="6">
    <source>
        <dbReference type="SAM" id="Phobius"/>
    </source>
</evidence>
<feature type="transmembrane region" description="Helical" evidence="6">
    <location>
        <begin position="225"/>
        <end position="242"/>
    </location>
</feature>
<organism evidence="7">
    <name type="scientific">Aspergillus arachidicola</name>
    <dbReference type="NCBI Taxonomy" id="656916"/>
    <lineage>
        <taxon>Eukaryota</taxon>
        <taxon>Fungi</taxon>
        <taxon>Dikarya</taxon>
        <taxon>Ascomycota</taxon>
        <taxon>Pezizomycotina</taxon>
        <taxon>Eurotiomycetes</taxon>
        <taxon>Eurotiomycetidae</taxon>
        <taxon>Eurotiales</taxon>
        <taxon>Aspergillaceae</taxon>
        <taxon>Aspergillus</taxon>
        <taxon>Aspergillus subgen. Circumdati</taxon>
    </lineage>
</organism>
<dbReference type="GO" id="GO:0005351">
    <property type="term" value="F:carbohydrate:proton symporter activity"/>
    <property type="evidence" value="ECO:0007669"/>
    <property type="project" value="TreeGrafter"/>
</dbReference>
<evidence type="ECO:0000256" key="4">
    <source>
        <dbReference type="ARBA" id="ARBA00023136"/>
    </source>
</evidence>
<dbReference type="OrthoDB" id="6133115at2759"/>